<feature type="repeat" description="TNFR-Cys" evidence="1">
    <location>
        <begin position="57"/>
        <end position="97"/>
    </location>
</feature>
<feature type="domain" description="TNFR-Cys" evidence="4">
    <location>
        <begin position="57"/>
        <end position="97"/>
    </location>
</feature>
<dbReference type="SMART" id="SM00208">
    <property type="entry name" value="TNFR"/>
    <property type="match status" value="2"/>
</dbReference>
<reference evidence="5" key="1">
    <citation type="submission" date="2025-08" db="UniProtKB">
        <authorList>
            <consortium name="Ensembl"/>
        </authorList>
    </citation>
    <scope>IDENTIFICATION</scope>
</reference>
<dbReference type="PROSITE" id="PS50050">
    <property type="entry name" value="TNFR_NGFR_2"/>
    <property type="match status" value="1"/>
</dbReference>
<dbReference type="GeneTree" id="ENSGT00730000111279"/>
<accession>A0A8C5W9S5</accession>
<dbReference type="Ensembl" id="ENSLLET00000026026.1">
    <property type="protein sequence ID" value="ENSLLEP00000025068.1"/>
    <property type="gene ID" value="ENSLLEG00000015942.1"/>
</dbReference>
<keyword evidence="3" id="KW-0732">Signal</keyword>
<dbReference type="InterPro" id="IPR001368">
    <property type="entry name" value="TNFR/NGFR_Cys_rich_reg"/>
</dbReference>
<evidence type="ECO:0000256" key="3">
    <source>
        <dbReference type="SAM" id="SignalP"/>
    </source>
</evidence>
<feature type="disulfide bond" evidence="1">
    <location>
        <begin position="76"/>
        <end position="89"/>
    </location>
</feature>
<evidence type="ECO:0000313" key="5">
    <source>
        <dbReference type="Ensembl" id="ENSLLEP00000025068.1"/>
    </source>
</evidence>
<dbReference type="Pfam" id="PF00020">
    <property type="entry name" value="TNFR_c6"/>
    <property type="match status" value="1"/>
</dbReference>
<reference evidence="5" key="2">
    <citation type="submission" date="2025-09" db="UniProtKB">
        <authorList>
            <consortium name="Ensembl"/>
        </authorList>
    </citation>
    <scope>IDENTIFICATION</scope>
</reference>
<keyword evidence="6" id="KW-1185">Reference proteome</keyword>
<proteinExistence type="predicted"/>
<dbReference type="GO" id="GO:0038023">
    <property type="term" value="F:signaling receptor activity"/>
    <property type="evidence" value="ECO:0007669"/>
    <property type="project" value="TreeGrafter"/>
</dbReference>
<evidence type="ECO:0000313" key="6">
    <source>
        <dbReference type="Proteomes" id="UP000694569"/>
    </source>
</evidence>
<dbReference type="PROSITE" id="PS00652">
    <property type="entry name" value="TNFR_NGFR_1"/>
    <property type="match status" value="1"/>
</dbReference>
<feature type="disulfide bond" evidence="1">
    <location>
        <begin position="79"/>
        <end position="97"/>
    </location>
</feature>
<keyword evidence="1" id="KW-1015">Disulfide bond</keyword>
<feature type="disulfide bond" evidence="1">
    <location>
        <begin position="58"/>
        <end position="73"/>
    </location>
</feature>
<dbReference type="SUPFAM" id="SSF57586">
    <property type="entry name" value="TNF receptor-like"/>
    <property type="match status" value="1"/>
</dbReference>
<dbReference type="PANTHER" id="PTHR47139:SF1">
    <property type="entry name" value="TUMOR NECROSIS FACTOR RECEPTOR SUPERFAMILY MEMBER 9"/>
    <property type="match status" value="1"/>
</dbReference>
<feature type="chain" id="PRO_5034382938" evidence="3">
    <location>
        <begin position="25"/>
        <end position="274"/>
    </location>
</feature>
<keyword evidence="2" id="KW-0812">Transmembrane</keyword>
<evidence type="ECO:0000256" key="2">
    <source>
        <dbReference type="SAM" id="Phobius"/>
    </source>
</evidence>
<evidence type="ECO:0000256" key="1">
    <source>
        <dbReference type="PROSITE-ProRule" id="PRU00206"/>
    </source>
</evidence>
<feature type="transmembrane region" description="Helical" evidence="2">
    <location>
        <begin position="201"/>
        <end position="227"/>
    </location>
</feature>
<feature type="signal peptide" evidence="3">
    <location>
        <begin position="1"/>
        <end position="24"/>
    </location>
</feature>
<keyword evidence="2" id="KW-1133">Transmembrane helix</keyword>
<dbReference type="PANTHER" id="PTHR47139">
    <property type="entry name" value="TUMOR NECROSIS FACTOR RECEPTOR SUPERFAMILY MEMBER 9"/>
    <property type="match status" value="1"/>
</dbReference>
<keyword evidence="2" id="KW-0472">Membrane</keyword>
<dbReference type="AlphaFoldDB" id="A0A8C5W9S5"/>
<dbReference type="Proteomes" id="UP000694569">
    <property type="component" value="Unplaced"/>
</dbReference>
<evidence type="ECO:0000259" key="4">
    <source>
        <dbReference type="PROSITE" id="PS50050"/>
    </source>
</evidence>
<dbReference type="OrthoDB" id="9907722at2759"/>
<sequence>MARRTQTLVVGFAMLMVIMRTAHCNVCLEGTESCCTMCNKGHLLERHLDRDCGICKRCFDRWYKSQPNNEPYCSKCRICEGVFEYEKNCTATSNAVCKCVPGKKCVGENCEKCEKLQCKAGQELIKGKCMNCPYGKFNPGTDGECQTWKSCENGNILLNGTSSSDVVCGGIVTKTTERSTTTSVTSTEVKSNSEVYNIGMLIAYIAIPLVLMLFAMMIISRHILICVEKMKSKLKRLPVQPNQPIQQILIKIPDQEDACSCHYPEEEQGNEQLN</sequence>
<organism evidence="5 6">
    <name type="scientific">Leptobrachium leishanense</name>
    <name type="common">Leishan spiny toad</name>
    <dbReference type="NCBI Taxonomy" id="445787"/>
    <lineage>
        <taxon>Eukaryota</taxon>
        <taxon>Metazoa</taxon>
        <taxon>Chordata</taxon>
        <taxon>Craniata</taxon>
        <taxon>Vertebrata</taxon>
        <taxon>Euteleostomi</taxon>
        <taxon>Amphibia</taxon>
        <taxon>Batrachia</taxon>
        <taxon>Anura</taxon>
        <taxon>Pelobatoidea</taxon>
        <taxon>Megophryidae</taxon>
        <taxon>Leptobrachium</taxon>
    </lineage>
</organism>
<protein>
    <submittedName>
        <fullName evidence="5">TNF receptor superfamily member 9</fullName>
    </submittedName>
</protein>
<dbReference type="GO" id="GO:0042127">
    <property type="term" value="P:regulation of cell population proliferation"/>
    <property type="evidence" value="ECO:0007669"/>
    <property type="project" value="TreeGrafter"/>
</dbReference>
<gene>
    <name evidence="5" type="primary">TNFRSF9</name>
</gene>
<dbReference type="Gene3D" id="2.10.50.10">
    <property type="entry name" value="Tumor Necrosis Factor Receptor, subunit A, domain 2"/>
    <property type="match status" value="2"/>
</dbReference>
<name>A0A8C5W9S5_9ANUR</name>